<dbReference type="RefSeq" id="WP_234861583.1">
    <property type="nucleotide sequence ID" value="NZ_JAKEVZ010000007.1"/>
</dbReference>
<sequence>MGKIILPHQSYAFDDIKGGNWAESEPYFADSLRFCQDWLCGQTSFELKTSGSTGTPKTIRVQRTQMEVSARATLGFFQIAAHARLLCCLNTAMVAGKMMLVRGMLWDADIYLVNPTADPFSDNKLPQRFDFVAMVPLQVETCLNNPKGLQKLQGIKHLLIGGAGLSPTLFDKIKEQKLNAYQSFGMTETVSHFALAKIEGENLLYRTLPGVKIGTDDSGKLWVKAPMAIEPLLQTNDLVEMVDEDSFFWKGRADFTINSGGVKIQPEILESQIQPYIQSVIGEISFFIGGKDDARLGQKTVLVLETDQISDSQTESLLSLFQRNIPKYQLPKEIFCLREFVRTSSGKINRVKTLEKTL</sequence>
<proteinExistence type="inferred from homology"/>
<protein>
    <submittedName>
        <fullName evidence="3">AMP-binding protein</fullName>
    </submittedName>
</protein>
<dbReference type="PANTHER" id="PTHR43201">
    <property type="entry name" value="ACYL-COA SYNTHETASE"/>
    <property type="match status" value="1"/>
</dbReference>
<feature type="domain" description="AMP-dependent synthetase/ligase" evidence="2">
    <location>
        <begin position="49"/>
        <end position="195"/>
    </location>
</feature>
<gene>
    <name evidence="3" type="ORF">L0U89_11080</name>
</gene>
<dbReference type="InterPro" id="IPR045851">
    <property type="entry name" value="AMP-bd_C_sf"/>
</dbReference>
<evidence type="ECO:0000256" key="1">
    <source>
        <dbReference type="ARBA" id="ARBA00006432"/>
    </source>
</evidence>
<comment type="similarity">
    <text evidence="1">Belongs to the ATP-dependent AMP-binding enzyme family.</text>
</comment>
<name>A0ABS9BU95_9BACT</name>
<evidence type="ECO:0000313" key="3">
    <source>
        <dbReference type="EMBL" id="MCF1751615.1"/>
    </source>
</evidence>
<dbReference type="PANTHER" id="PTHR43201:SF8">
    <property type="entry name" value="ACYL-COA SYNTHETASE FAMILY MEMBER 3"/>
    <property type="match status" value="1"/>
</dbReference>
<keyword evidence="4" id="KW-1185">Reference proteome</keyword>
<comment type="caution">
    <text evidence="3">The sequence shown here is derived from an EMBL/GenBank/DDBJ whole genome shotgun (WGS) entry which is preliminary data.</text>
</comment>
<dbReference type="SUPFAM" id="SSF56801">
    <property type="entry name" value="Acetyl-CoA synthetase-like"/>
    <property type="match status" value="1"/>
</dbReference>
<evidence type="ECO:0000259" key="2">
    <source>
        <dbReference type="Pfam" id="PF00501"/>
    </source>
</evidence>
<dbReference type="Proteomes" id="UP001201449">
    <property type="component" value="Unassembled WGS sequence"/>
</dbReference>
<dbReference type="InterPro" id="IPR042099">
    <property type="entry name" value="ANL_N_sf"/>
</dbReference>
<organism evidence="3 4">
    <name type="scientific">Mariniradius sediminis</name>
    <dbReference type="NCBI Taxonomy" id="2909237"/>
    <lineage>
        <taxon>Bacteria</taxon>
        <taxon>Pseudomonadati</taxon>
        <taxon>Bacteroidota</taxon>
        <taxon>Cytophagia</taxon>
        <taxon>Cytophagales</taxon>
        <taxon>Cyclobacteriaceae</taxon>
        <taxon>Mariniradius</taxon>
    </lineage>
</organism>
<accession>A0ABS9BU95</accession>
<dbReference type="EMBL" id="JAKEVZ010000007">
    <property type="protein sequence ID" value="MCF1751615.1"/>
    <property type="molecule type" value="Genomic_DNA"/>
</dbReference>
<dbReference type="InterPro" id="IPR000873">
    <property type="entry name" value="AMP-dep_synth/lig_dom"/>
</dbReference>
<dbReference type="Gene3D" id="3.30.300.30">
    <property type="match status" value="1"/>
</dbReference>
<dbReference type="Pfam" id="PF00501">
    <property type="entry name" value="AMP-binding"/>
    <property type="match status" value="1"/>
</dbReference>
<reference evidence="3 4" key="1">
    <citation type="submission" date="2022-01" db="EMBL/GenBank/DDBJ databases">
        <title>Mariniradius saccharolyticus sp. nov., isolated from sediment of a river.</title>
        <authorList>
            <person name="Liu H."/>
        </authorList>
    </citation>
    <scope>NUCLEOTIDE SEQUENCE [LARGE SCALE GENOMIC DNA]</scope>
    <source>
        <strain evidence="3 4">RY-2</strain>
    </source>
</reference>
<evidence type="ECO:0000313" key="4">
    <source>
        <dbReference type="Proteomes" id="UP001201449"/>
    </source>
</evidence>
<dbReference type="Gene3D" id="3.40.50.12780">
    <property type="entry name" value="N-terminal domain of ligase-like"/>
    <property type="match status" value="1"/>
</dbReference>